<protein>
    <submittedName>
        <fullName evidence="11">Uncharacterized protein</fullName>
    </submittedName>
</protein>
<dbReference type="SUPFAM" id="SSF81514">
    <property type="entry name" value="Subunit X (non-heme 7 kDa protein) of cytochrome bc1 complex (Ubiquinol-cytochrome c reductase)"/>
    <property type="match status" value="1"/>
</dbReference>
<organism evidence="11 12">
    <name type="scientific">Triparma retinervis</name>
    <dbReference type="NCBI Taxonomy" id="2557542"/>
    <lineage>
        <taxon>Eukaryota</taxon>
        <taxon>Sar</taxon>
        <taxon>Stramenopiles</taxon>
        <taxon>Ochrophyta</taxon>
        <taxon>Bolidophyceae</taxon>
        <taxon>Parmales</taxon>
        <taxon>Triparmaceae</taxon>
        <taxon>Triparma</taxon>
    </lineage>
</organism>
<accession>A0A9W7A5S0</accession>
<dbReference type="InterPro" id="IPR008027">
    <property type="entry name" value="QCR9"/>
</dbReference>
<dbReference type="Pfam" id="PF05365">
    <property type="entry name" value="UCR_UQCRX_QCR9"/>
    <property type="match status" value="1"/>
</dbReference>
<evidence type="ECO:0000256" key="7">
    <source>
        <dbReference type="ARBA" id="ARBA00022982"/>
    </source>
</evidence>
<keyword evidence="7" id="KW-0249">Electron transport</keyword>
<dbReference type="PANTHER" id="PTHR12980:SF0">
    <property type="entry name" value="CYTOCHROME B-C1 COMPLEX SUBUNIT 9"/>
    <property type="match status" value="1"/>
</dbReference>
<keyword evidence="3" id="KW-0813">Transport</keyword>
<keyword evidence="5" id="KW-0812">Transmembrane</keyword>
<keyword evidence="9" id="KW-0496">Mitochondrion</keyword>
<evidence type="ECO:0000256" key="5">
    <source>
        <dbReference type="ARBA" id="ARBA00022692"/>
    </source>
</evidence>
<proteinExistence type="inferred from homology"/>
<evidence type="ECO:0000256" key="6">
    <source>
        <dbReference type="ARBA" id="ARBA00022792"/>
    </source>
</evidence>
<keyword evidence="12" id="KW-1185">Reference proteome</keyword>
<dbReference type="GO" id="GO:0005743">
    <property type="term" value="C:mitochondrial inner membrane"/>
    <property type="evidence" value="ECO:0007669"/>
    <property type="project" value="UniProtKB-SubCell"/>
</dbReference>
<evidence type="ECO:0000256" key="4">
    <source>
        <dbReference type="ARBA" id="ARBA00022660"/>
    </source>
</evidence>
<dbReference type="GO" id="GO:0006122">
    <property type="term" value="P:mitochondrial electron transport, ubiquinol to cytochrome c"/>
    <property type="evidence" value="ECO:0007669"/>
    <property type="project" value="InterPro"/>
</dbReference>
<dbReference type="AlphaFoldDB" id="A0A9W7A5S0"/>
<comment type="caution">
    <text evidence="11">The sequence shown here is derived from an EMBL/GenBank/DDBJ whole genome shotgun (WGS) entry which is preliminary data.</text>
</comment>
<dbReference type="GO" id="GO:0045275">
    <property type="term" value="C:respiratory chain complex III"/>
    <property type="evidence" value="ECO:0007669"/>
    <property type="project" value="InterPro"/>
</dbReference>
<name>A0A9W7A5S0_9STRA</name>
<gene>
    <name evidence="11" type="ORF">TrRE_jg10186</name>
</gene>
<evidence type="ECO:0000256" key="1">
    <source>
        <dbReference type="ARBA" id="ARBA00004434"/>
    </source>
</evidence>
<dbReference type="EMBL" id="BRXZ01002485">
    <property type="protein sequence ID" value="GMH63158.1"/>
    <property type="molecule type" value="Genomic_DNA"/>
</dbReference>
<comment type="subcellular location">
    <subcellularLocation>
        <location evidence="1">Mitochondrion inner membrane</location>
        <topology evidence="1">Single-pass membrane protein</topology>
    </subcellularLocation>
</comment>
<evidence type="ECO:0000256" key="2">
    <source>
        <dbReference type="ARBA" id="ARBA00007856"/>
    </source>
</evidence>
<dbReference type="PANTHER" id="PTHR12980">
    <property type="entry name" value="UBIQUINOL-CYTOCHROME C REDUCTASE COMPLEX, SUBUNIT X"/>
    <property type="match status" value="1"/>
</dbReference>
<evidence type="ECO:0000313" key="12">
    <source>
        <dbReference type="Proteomes" id="UP001165082"/>
    </source>
</evidence>
<dbReference type="OrthoDB" id="44067at2759"/>
<keyword evidence="6" id="KW-0999">Mitochondrion inner membrane</keyword>
<dbReference type="InterPro" id="IPR036656">
    <property type="entry name" value="QCR9_sf"/>
</dbReference>
<dbReference type="Proteomes" id="UP001165082">
    <property type="component" value="Unassembled WGS sequence"/>
</dbReference>
<evidence type="ECO:0000256" key="3">
    <source>
        <dbReference type="ARBA" id="ARBA00022448"/>
    </source>
</evidence>
<keyword evidence="4" id="KW-0679">Respiratory chain</keyword>
<evidence type="ECO:0000256" key="8">
    <source>
        <dbReference type="ARBA" id="ARBA00022989"/>
    </source>
</evidence>
<reference evidence="11" key="1">
    <citation type="submission" date="2022-07" db="EMBL/GenBank/DDBJ databases">
        <title>Genome analysis of Parmales, a sister group of diatoms, reveals the evolutionary specialization of diatoms from phago-mixotrophs to photoautotrophs.</title>
        <authorList>
            <person name="Ban H."/>
            <person name="Sato S."/>
            <person name="Yoshikawa S."/>
            <person name="Kazumasa Y."/>
            <person name="Nakamura Y."/>
            <person name="Ichinomiya M."/>
            <person name="Saitoh K."/>
            <person name="Sato N."/>
            <person name="Blanc-Mathieu R."/>
            <person name="Endo H."/>
            <person name="Kuwata A."/>
            <person name="Ogata H."/>
        </authorList>
    </citation>
    <scope>NUCLEOTIDE SEQUENCE</scope>
</reference>
<dbReference type="Gene3D" id="1.20.5.260">
    <property type="entry name" value="Cytochrome b-c1 complex subunit 9"/>
    <property type="match status" value="1"/>
</dbReference>
<evidence type="ECO:0000256" key="10">
    <source>
        <dbReference type="ARBA" id="ARBA00023136"/>
    </source>
</evidence>
<evidence type="ECO:0000256" key="9">
    <source>
        <dbReference type="ARBA" id="ARBA00023128"/>
    </source>
</evidence>
<evidence type="ECO:0000313" key="11">
    <source>
        <dbReference type="EMBL" id="GMH63158.1"/>
    </source>
</evidence>
<sequence length="89" mass="9943">MRQAQQKRNMTFIPGGVLKGFYDTIAKNNFSYIAFIVAGIVVTENIYGSAVDAVWASKNNGKTFDSIDWIRAQLRRRCAQLRAANQGEA</sequence>
<keyword evidence="10" id="KW-0472">Membrane</keyword>
<comment type="similarity">
    <text evidence="2">Belongs to the UQCR10/QCR9 family.</text>
</comment>
<keyword evidence="8" id="KW-1133">Transmembrane helix</keyword>